<evidence type="ECO:0000256" key="6">
    <source>
        <dbReference type="ARBA" id="ARBA00023125"/>
    </source>
</evidence>
<dbReference type="PROSITE" id="PS00092">
    <property type="entry name" value="N6_MTASE"/>
    <property type="match status" value="1"/>
</dbReference>
<feature type="domain" description="TaqI-like C-terminal specificity" evidence="10">
    <location>
        <begin position="742"/>
        <end position="909"/>
    </location>
</feature>
<keyword evidence="4" id="KW-0949">S-adenosyl-L-methionine</keyword>
<evidence type="ECO:0000256" key="3">
    <source>
        <dbReference type="ARBA" id="ARBA00022679"/>
    </source>
</evidence>
<evidence type="ECO:0000256" key="1">
    <source>
        <dbReference type="ARBA" id="ARBA00011900"/>
    </source>
</evidence>
<proteinExistence type="predicted"/>
<dbReference type="Proteomes" id="UP000002985">
    <property type="component" value="Unassembled WGS sequence"/>
</dbReference>
<dbReference type="Pfam" id="PF07669">
    <property type="entry name" value="Eco57I"/>
    <property type="match status" value="1"/>
</dbReference>
<dbReference type="GO" id="GO:0003677">
    <property type="term" value="F:DNA binding"/>
    <property type="evidence" value="ECO:0007669"/>
    <property type="project" value="UniProtKB-KW"/>
</dbReference>
<dbReference type="EMBL" id="BAFH01000003">
    <property type="protein sequence ID" value="GAB62940.1"/>
    <property type="molecule type" value="Genomic_DNA"/>
</dbReference>
<dbReference type="eggNOG" id="COG0827">
    <property type="taxonomic scope" value="Bacteria"/>
</dbReference>
<organism evidence="11 12">
    <name type="scientific">Candidatus Jettenia caeni</name>
    <dbReference type="NCBI Taxonomy" id="247490"/>
    <lineage>
        <taxon>Bacteria</taxon>
        <taxon>Pseudomonadati</taxon>
        <taxon>Planctomycetota</taxon>
        <taxon>Candidatus Brocadiia</taxon>
        <taxon>Candidatus Brocadiales</taxon>
        <taxon>Candidatus Brocadiaceae</taxon>
        <taxon>Candidatus Jettenia</taxon>
    </lineage>
</organism>
<feature type="coiled-coil region" evidence="8">
    <location>
        <begin position="633"/>
        <end position="660"/>
    </location>
</feature>
<keyword evidence="6" id="KW-0238">DNA-binding</keyword>
<dbReference type="STRING" id="247490.KSU1_C1344"/>
<gene>
    <name evidence="11" type="ORF">KSU1_C1344</name>
</gene>
<dbReference type="GO" id="GO:0032259">
    <property type="term" value="P:methylation"/>
    <property type="evidence" value="ECO:0007669"/>
    <property type="project" value="UniProtKB-KW"/>
</dbReference>
<dbReference type="PANTHER" id="PTHR33841">
    <property type="entry name" value="DNA METHYLTRANSFERASE YEEA-RELATED"/>
    <property type="match status" value="1"/>
</dbReference>
<dbReference type="Gene3D" id="3.40.50.150">
    <property type="entry name" value="Vaccinia Virus protein VP39"/>
    <property type="match status" value="1"/>
</dbReference>
<dbReference type="PANTHER" id="PTHR33841:SF1">
    <property type="entry name" value="DNA METHYLTRANSFERASE A"/>
    <property type="match status" value="1"/>
</dbReference>
<dbReference type="InterPro" id="IPR029063">
    <property type="entry name" value="SAM-dependent_MTases_sf"/>
</dbReference>
<name>I3IMJ5_9BACT</name>
<feature type="domain" description="Type II methyltransferase M.TaqI-like" evidence="9">
    <location>
        <begin position="439"/>
        <end position="610"/>
    </location>
</feature>
<evidence type="ECO:0000313" key="12">
    <source>
        <dbReference type="Proteomes" id="UP000002985"/>
    </source>
</evidence>
<dbReference type="InterPro" id="IPR025931">
    <property type="entry name" value="TaqI_C"/>
</dbReference>
<dbReference type="InterPro" id="IPR002052">
    <property type="entry name" value="DNA_methylase_N6_adenine_CS"/>
</dbReference>
<dbReference type="Pfam" id="PF12950">
    <property type="entry name" value="TaqI_C"/>
    <property type="match status" value="1"/>
</dbReference>
<dbReference type="InterPro" id="IPR050953">
    <property type="entry name" value="N4_N6_ade-DNA_methylase"/>
</dbReference>
<keyword evidence="2 11" id="KW-0489">Methyltransferase</keyword>
<evidence type="ECO:0000259" key="9">
    <source>
        <dbReference type="Pfam" id="PF07669"/>
    </source>
</evidence>
<evidence type="ECO:0000313" key="11">
    <source>
        <dbReference type="EMBL" id="GAB62940.1"/>
    </source>
</evidence>
<dbReference type="GO" id="GO:0009307">
    <property type="term" value="P:DNA restriction-modification system"/>
    <property type="evidence" value="ECO:0007669"/>
    <property type="project" value="UniProtKB-KW"/>
</dbReference>
<dbReference type="EC" id="2.1.1.72" evidence="1"/>
<comment type="catalytic activity">
    <reaction evidence="7">
        <text>a 2'-deoxyadenosine in DNA + S-adenosyl-L-methionine = an N(6)-methyl-2'-deoxyadenosine in DNA + S-adenosyl-L-homocysteine + H(+)</text>
        <dbReference type="Rhea" id="RHEA:15197"/>
        <dbReference type="Rhea" id="RHEA-COMP:12418"/>
        <dbReference type="Rhea" id="RHEA-COMP:12419"/>
        <dbReference type="ChEBI" id="CHEBI:15378"/>
        <dbReference type="ChEBI" id="CHEBI:57856"/>
        <dbReference type="ChEBI" id="CHEBI:59789"/>
        <dbReference type="ChEBI" id="CHEBI:90615"/>
        <dbReference type="ChEBI" id="CHEBI:90616"/>
        <dbReference type="EC" id="2.1.1.72"/>
    </reaction>
</comment>
<evidence type="ECO:0000256" key="8">
    <source>
        <dbReference type="SAM" id="Coils"/>
    </source>
</evidence>
<sequence length="985" mass="114583">MHTQTIIPKSSMDKIQSRQNISHLAEKYQKLADTGRIKDFNEAQTVNEFILPLFQFLGWDIHNIHADEVTPEERISKGRVDWAFRIDGIPKFFLEAKALKIDLNVGKWAEQAINYSWNKGCTWAVLTDFESIKVFNAEVSAKNLKESLFFEIPVNEYLSRFEQLWLLSKEAFQQGLLDKEAEKWGKKVKRMPVGDKLFLDMMEWRTLLTKQYHTQNKLEYEELDEGVQRALDRLVFIRVTEDRGIEPNILLSAIRSQSEGKSLVKTLAKIFRNFDDGYNSKLFMPHASENWLIDNEPLERIINGLYETSEGYRYDFSAISSDILGGIYEQYLGHILNQAKKRASVKKEHKKRKEQGIYYTPTFVVKYIVKNTLGRMLEEMPLYKAMNIRILDPACGSGSFLVEALDVMDGYLETQRRQKSKVSQMEFDFFRKVEILSRNIYGVDLDPQAVEICQLNLLLRTLKRRAILPNLTENIKCGNSLISGKPLELMKYFDHPEEKRYLNWDEAFRDVMNNGGFDVIIGNPPYIRIQTLPKDEVAYFGDTFESARGSYDIYLLFIEQTYRLLRKGGFAGFILPNKFMVSDYGKKLRELLSRECAVWKIVDFGDAQIFGEATTYTMLLFLQKTQNRDVLYVSAANYLKENQRANLDDLETQFVKINHNKLTASPWSFATSRYSEILEGIEEGNVRFVDVVEKIFQGLVTSADKVYLLQKTNEQVKDKHLLSLYSFSLGKKVLLEKEIVHPLLKGSLDIRRYHTEIVSRFVLFPYKNGKLISKEIFEKHYPFCWQYLLDNKTTLTDREKGKMKHADWYGYVYPKSLTLFETPKLLTPSIANKASFTYDENGEYYFVGSGGGGGGGYGIILKEDAKLSPLYILTLLNSRLLDFYLQNISSPFRHGYFAYNKQYIEQLPVKLLDLSNPIQKAKHDELVTLADKMLRINKELQKTSENTDKWYSLKKEIEQTDKLIDEETYALYDIKEYDRNIIENN</sequence>
<dbReference type="GO" id="GO:0009007">
    <property type="term" value="F:site-specific DNA-methyltransferase (adenine-specific) activity"/>
    <property type="evidence" value="ECO:0007669"/>
    <property type="project" value="UniProtKB-EC"/>
</dbReference>
<keyword evidence="3" id="KW-0808">Transferase</keyword>
<keyword evidence="5" id="KW-0680">Restriction system</keyword>
<dbReference type="SUPFAM" id="SSF53335">
    <property type="entry name" value="S-adenosyl-L-methionine-dependent methyltransferases"/>
    <property type="match status" value="1"/>
</dbReference>
<dbReference type="eggNOG" id="COG1002">
    <property type="taxonomic scope" value="Bacteria"/>
</dbReference>
<dbReference type="OrthoDB" id="249114at2"/>
<evidence type="ECO:0000256" key="5">
    <source>
        <dbReference type="ARBA" id="ARBA00022747"/>
    </source>
</evidence>
<dbReference type="InterPro" id="IPR011639">
    <property type="entry name" value="MethylTrfase_TaqI-like_dom"/>
</dbReference>
<evidence type="ECO:0000256" key="2">
    <source>
        <dbReference type="ARBA" id="ARBA00022603"/>
    </source>
</evidence>
<evidence type="ECO:0000256" key="4">
    <source>
        <dbReference type="ARBA" id="ARBA00022691"/>
    </source>
</evidence>
<comment type="caution">
    <text evidence="11">The sequence shown here is derived from an EMBL/GenBank/DDBJ whole genome shotgun (WGS) entry which is preliminary data.</text>
</comment>
<accession>I3IMJ5</accession>
<dbReference type="PRINTS" id="PR00507">
    <property type="entry name" value="N12N6MTFRASE"/>
</dbReference>
<evidence type="ECO:0000259" key="10">
    <source>
        <dbReference type="Pfam" id="PF12950"/>
    </source>
</evidence>
<dbReference type="eggNOG" id="COG2810">
    <property type="taxonomic scope" value="Bacteria"/>
</dbReference>
<reference evidence="11 12" key="1">
    <citation type="journal article" date="2012" name="FEBS Lett.">
        <title>Anammox organism KSU-1 expresses a NirK-type copper-containing nitrite reductase instead of a NirS-type with cytochrome cd1.</title>
        <authorList>
            <person name="Hira D."/>
            <person name="Toh H."/>
            <person name="Migita C.T."/>
            <person name="Okubo H."/>
            <person name="Nishiyama T."/>
            <person name="Hattori M."/>
            <person name="Furukawa K."/>
            <person name="Fujii T."/>
        </authorList>
    </citation>
    <scope>NUCLEOTIDE SEQUENCE [LARGE SCALE GENOMIC DNA]</scope>
</reference>
<keyword evidence="12" id="KW-1185">Reference proteome</keyword>
<keyword evidence="8" id="KW-0175">Coiled coil</keyword>
<protein>
    <recommendedName>
        <fullName evidence="1">site-specific DNA-methyltransferase (adenine-specific)</fullName>
        <ecNumber evidence="1">2.1.1.72</ecNumber>
    </recommendedName>
</protein>
<dbReference type="AlphaFoldDB" id="I3IMJ5"/>
<evidence type="ECO:0000256" key="7">
    <source>
        <dbReference type="ARBA" id="ARBA00047942"/>
    </source>
</evidence>